<organism evidence="1 2">
    <name type="scientific">Aspergillus leporis</name>
    <dbReference type="NCBI Taxonomy" id="41062"/>
    <lineage>
        <taxon>Eukaryota</taxon>
        <taxon>Fungi</taxon>
        <taxon>Dikarya</taxon>
        <taxon>Ascomycota</taxon>
        <taxon>Pezizomycotina</taxon>
        <taxon>Eurotiomycetes</taxon>
        <taxon>Eurotiomycetidae</taxon>
        <taxon>Eurotiales</taxon>
        <taxon>Aspergillaceae</taxon>
        <taxon>Aspergillus</taxon>
        <taxon>Aspergillus subgen. Circumdati</taxon>
    </lineage>
</organism>
<protein>
    <recommendedName>
        <fullName evidence="3">Ankyrin repeat-containing domain protein</fullName>
    </recommendedName>
</protein>
<evidence type="ECO:0000313" key="2">
    <source>
        <dbReference type="Proteomes" id="UP000326565"/>
    </source>
</evidence>
<dbReference type="InterPro" id="IPR036770">
    <property type="entry name" value="Ankyrin_rpt-contain_sf"/>
</dbReference>
<dbReference type="AlphaFoldDB" id="A0A5N5WH48"/>
<sequence length="269" mass="30229">MTLEENFVVGLHAEDVYNRNATLSCERPYGSPIFISVRDGDINKVWNLLVSKKASVHDVDPYGLGLLYYAAYYRWKAHDASTALSMCGQLIRWGANCTWADDRANTPMYTMLDSALVYAAMNNGSFGQCYGKVGAFFGMTQSEVSSEYLTRRRFTSLHEVLLGIDQGQTLEKFLISSSRAGTLESMVNIEDACYRSPLAWAVEFGWADAAWCLWSTLPIFVRWFFAPSFKSFFEQESMSMPGIMRDGRPSISRHHGGFTISTNSITIVI</sequence>
<dbReference type="Gene3D" id="1.25.40.20">
    <property type="entry name" value="Ankyrin repeat-containing domain"/>
    <property type="match status" value="1"/>
</dbReference>
<name>A0A5N5WH48_9EURO</name>
<proteinExistence type="predicted"/>
<evidence type="ECO:0008006" key="3">
    <source>
        <dbReference type="Google" id="ProtNLM"/>
    </source>
</evidence>
<dbReference type="Proteomes" id="UP000326565">
    <property type="component" value="Unassembled WGS sequence"/>
</dbReference>
<dbReference type="OrthoDB" id="366390at2759"/>
<reference evidence="1 2" key="1">
    <citation type="submission" date="2019-04" db="EMBL/GenBank/DDBJ databases">
        <title>Friends and foes A comparative genomics study of 23 Aspergillus species from section Flavi.</title>
        <authorList>
            <consortium name="DOE Joint Genome Institute"/>
            <person name="Kjaerbolling I."/>
            <person name="Vesth T."/>
            <person name="Frisvad J.C."/>
            <person name="Nybo J.L."/>
            <person name="Theobald S."/>
            <person name="Kildgaard S."/>
            <person name="Isbrandt T."/>
            <person name="Kuo A."/>
            <person name="Sato A."/>
            <person name="Lyhne E.K."/>
            <person name="Kogle M.E."/>
            <person name="Wiebenga A."/>
            <person name="Kun R.S."/>
            <person name="Lubbers R.J."/>
            <person name="Makela M.R."/>
            <person name="Barry K."/>
            <person name="Chovatia M."/>
            <person name="Clum A."/>
            <person name="Daum C."/>
            <person name="Haridas S."/>
            <person name="He G."/>
            <person name="LaButti K."/>
            <person name="Lipzen A."/>
            <person name="Mondo S."/>
            <person name="Riley R."/>
            <person name="Salamov A."/>
            <person name="Simmons B.A."/>
            <person name="Magnuson J.K."/>
            <person name="Henrissat B."/>
            <person name="Mortensen U.H."/>
            <person name="Larsen T.O."/>
            <person name="Devries R.P."/>
            <person name="Grigoriev I.V."/>
            <person name="Machida M."/>
            <person name="Baker S.E."/>
            <person name="Andersen M.R."/>
        </authorList>
    </citation>
    <scope>NUCLEOTIDE SEQUENCE [LARGE SCALE GENOMIC DNA]</scope>
    <source>
        <strain evidence="1 2">CBS 151.66</strain>
    </source>
</reference>
<dbReference type="SUPFAM" id="SSF48403">
    <property type="entry name" value="Ankyrin repeat"/>
    <property type="match status" value="1"/>
</dbReference>
<dbReference type="EMBL" id="ML732454">
    <property type="protein sequence ID" value="KAB8067718.1"/>
    <property type="molecule type" value="Genomic_DNA"/>
</dbReference>
<keyword evidence="2" id="KW-1185">Reference proteome</keyword>
<accession>A0A5N5WH48</accession>
<evidence type="ECO:0000313" key="1">
    <source>
        <dbReference type="EMBL" id="KAB8067718.1"/>
    </source>
</evidence>
<gene>
    <name evidence="1" type="ORF">BDV29DRAFT_163082</name>
</gene>